<evidence type="ECO:0000313" key="1">
    <source>
        <dbReference type="EMBL" id="SFL87670.1"/>
    </source>
</evidence>
<evidence type="ECO:0000313" key="2">
    <source>
        <dbReference type="Proteomes" id="UP000198519"/>
    </source>
</evidence>
<name>A0A1I4L9N3_9GAMM</name>
<sequence>MMNRYHFASVVWLIAVLVGLTGCAQKPLQVEPSLGDQRLYTIQRHSELETTNLFGRPTRIPALLTMQLQAEVSGTGPEGVTLTTSSMASRLEVRQRLVFDSERTDGELAAVEALARALMTGTVEQVSPGGEVVGFSMVDEPAWQQLRESRREPEWLLEEFQRGMSLFAVFKPQLPEQALDVGATWISEETRFGGAVFPALEYRVTQVLEESVILEFTGVPGTAGDGSQGYLELEIGTGWPRRAQARLTMLVESKGETVPMTSRVALQQSGLRPALNLAVTDDFLHRLKLAMAPMPIDMTSDRARGVLPPPEQFAIDDLVEQFDRSLLWFDERNDAGARGLNADVRSSADRYVDYTVDAVRAKSGPGASEVSTLQVNPDFDFALLAGSTRPYPVVRVPFVLSAMTPELAADIQAFELDVTLAVPGNLVTVSLKPDTPIVRVEETDLDVVVEEWSANRVLLKLRQSEGFLPSDPLGRVLLMPTGANGEPLDRFNVRISHDLLERFAAEYVPGERRSVEGFAEFVQDQLIAVPVQQRYGDLVVELWADQPIDALKVFSYPYLQVSHTFIVPNASRALAGGAVVGERHWIGQSRLDRSAPPMSMDEVVARLFEDGRLTVELPREFDPRCSISVDGESDYQGNSLTFNSSYERETDKIVYALTAGNRERYFHNFDVDVVARCATEIETLKGPVDTLDGLEQIDQHTVQVSSDVLQDLQRLRGLKNYEGIPIAAFNTNGEYLQAVTTAEELMGADSREPFNVRFWGPIANVEYPRILTENSNSYQVSFPAKAPESIQ</sequence>
<gene>
    <name evidence="1" type="ORF">SAMN04487963_0358</name>
</gene>
<accession>A0A1I4L9N3</accession>
<dbReference type="RefSeq" id="WP_092020178.1">
    <property type="nucleotide sequence ID" value="NZ_FOUE01000001.1"/>
</dbReference>
<protein>
    <recommendedName>
        <fullName evidence="3">Lipoprotein</fullName>
    </recommendedName>
</protein>
<dbReference type="AlphaFoldDB" id="A0A1I4L9N3"/>
<evidence type="ECO:0008006" key="3">
    <source>
        <dbReference type="Google" id="ProtNLM"/>
    </source>
</evidence>
<reference evidence="2" key="1">
    <citation type="submission" date="2016-10" db="EMBL/GenBank/DDBJ databases">
        <authorList>
            <person name="Varghese N."/>
            <person name="Submissions S."/>
        </authorList>
    </citation>
    <scope>NUCLEOTIDE SEQUENCE [LARGE SCALE GENOMIC DNA]</scope>
    <source>
        <strain evidence="2">CGMCC 1.7061</strain>
    </source>
</reference>
<dbReference type="PROSITE" id="PS51257">
    <property type="entry name" value="PROKAR_LIPOPROTEIN"/>
    <property type="match status" value="1"/>
</dbReference>
<dbReference type="Proteomes" id="UP000198519">
    <property type="component" value="Unassembled WGS sequence"/>
</dbReference>
<dbReference type="OrthoDB" id="6347078at2"/>
<organism evidence="1 2">
    <name type="scientific">Marinobacter zhejiangensis</name>
    <dbReference type="NCBI Taxonomy" id="488535"/>
    <lineage>
        <taxon>Bacteria</taxon>
        <taxon>Pseudomonadati</taxon>
        <taxon>Pseudomonadota</taxon>
        <taxon>Gammaproteobacteria</taxon>
        <taxon>Pseudomonadales</taxon>
        <taxon>Marinobacteraceae</taxon>
        <taxon>Marinobacter</taxon>
    </lineage>
</organism>
<dbReference type="EMBL" id="FOUE01000001">
    <property type="protein sequence ID" value="SFL87670.1"/>
    <property type="molecule type" value="Genomic_DNA"/>
</dbReference>
<keyword evidence="2" id="KW-1185">Reference proteome</keyword>
<proteinExistence type="predicted"/>